<feature type="domain" description="Cysteine-rich CPCC" evidence="1">
    <location>
        <begin position="3"/>
        <end position="65"/>
    </location>
</feature>
<dbReference type="Pfam" id="PF14206">
    <property type="entry name" value="Cys_rich_CPCC"/>
    <property type="match status" value="1"/>
</dbReference>
<comment type="caution">
    <text evidence="2">The sequence shown here is derived from an EMBL/GenBank/DDBJ whole genome shotgun (WGS) entry which is preliminary data.</text>
</comment>
<evidence type="ECO:0000313" key="3">
    <source>
        <dbReference type="Proteomes" id="UP001431775"/>
    </source>
</evidence>
<accession>A0ABT6Q5G0</accession>
<evidence type="ECO:0000259" key="1">
    <source>
        <dbReference type="Pfam" id="PF14206"/>
    </source>
</evidence>
<dbReference type="EMBL" id="JASBAN010000001">
    <property type="protein sequence ID" value="MDI2112134.1"/>
    <property type="molecule type" value="Genomic_DNA"/>
</dbReference>
<evidence type="ECO:0000313" key="2">
    <source>
        <dbReference type="EMBL" id="MDI2112134.1"/>
    </source>
</evidence>
<dbReference type="Proteomes" id="UP001431775">
    <property type="component" value="Unassembled WGS sequence"/>
</dbReference>
<gene>
    <name evidence="2" type="ORF">QJV33_02330</name>
</gene>
<keyword evidence="3" id="KW-1185">Reference proteome</keyword>
<organism evidence="2 3">
    <name type="scientific">Commensalibacter nepenthis</name>
    <dbReference type="NCBI Taxonomy" id="3043872"/>
    <lineage>
        <taxon>Bacteria</taxon>
        <taxon>Pseudomonadati</taxon>
        <taxon>Pseudomonadota</taxon>
        <taxon>Alphaproteobacteria</taxon>
        <taxon>Acetobacterales</taxon>
        <taxon>Acetobacteraceae</taxon>
    </lineage>
</organism>
<sequence length="67" mass="7504">MTYPCACCSFLTRAEPSNGNYDICSVCFWEDDPIQNDQADADSGSNRITLHQARLNFKELGQVSKDL</sequence>
<dbReference type="InterPro" id="IPR025983">
    <property type="entry name" value="Cys_rich_CPCC"/>
</dbReference>
<reference evidence="2" key="1">
    <citation type="submission" date="2023-05" db="EMBL/GenBank/DDBJ databases">
        <title>Whole genome sequence of Commensalibacter sp.</title>
        <authorList>
            <person name="Charoenyingcharoen P."/>
            <person name="Yukphan P."/>
        </authorList>
    </citation>
    <scope>NUCLEOTIDE SEQUENCE</scope>
    <source>
        <strain evidence="2">TBRC 10068</strain>
    </source>
</reference>
<proteinExistence type="predicted"/>
<name>A0ABT6Q5G0_9PROT</name>
<dbReference type="RefSeq" id="WP_281461805.1">
    <property type="nucleotide sequence ID" value="NZ_JASBAN010000001.1"/>
</dbReference>
<protein>
    <submittedName>
        <fullName evidence="2">CPCC family cysteine-rich protein</fullName>
    </submittedName>
</protein>